<dbReference type="Pfam" id="PF00932">
    <property type="entry name" value="LTD"/>
    <property type="match status" value="1"/>
</dbReference>
<dbReference type="InterPro" id="IPR036415">
    <property type="entry name" value="Lamin_tail_dom_sf"/>
</dbReference>
<name>A0A7S0Z6P8_9CHLO</name>
<keyword evidence="1" id="KW-0732">Signal</keyword>
<proteinExistence type="predicted"/>
<dbReference type="InterPro" id="IPR001322">
    <property type="entry name" value="Lamin_tail_dom"/>
</dbReference>
<organism evidence="3">
    <name type="scientific">Ostreococcus mediterraneus</name>
    <dbReference type="NCBI Taxonomy" id="1486918"/>
    <lineage>
        <taxon>Eukaryota</taxon>
        <taxon>Viridiplantae</taxon>
        <taxon>Chlorophyta</taxon>
        <taxon>Mamiellophyceae</taxon>
        <taxon>Mamiellales</taxon>
        <taxon>Bathycoccaceae</taxon>
        <taxon>Ostreococcus</taxon>
    </lineage>
</organism>
<evidence type="ECO:0000256" key="1">
    <source>
        <dbReference type="SAM" id="SignalP"/>
    </source>
</evidence>
<dbReference type="AlphaFoldDB" id="A0A7S0Z6P8"/>
<evidence type="ECO:0000313" key="3">
    <source>
        <dbReference type="EMBL" id="CAD8812649.1"/>
    </source>
</evidence>
<protein>
    <recommendedName>
        <fullName evidence="2">LTD domain-containing protein</fullName>
    </recommendedName>
</protein>
<dbReference type="PROSITE" id="PS51841">
    <property type="entry name" value="LTD"/>
    <property type="match status" value="1"/>
</dbReference>
<sequence length="218" mass="23940">MAFMKFKTSVCVVCMTFVASALAAMTKSPEYGAVLITEVMFDAKTSKSEDASTLKSKSSGDWIELYNPSANDAINITGWKFTDRSEKKVKAGKKTRGHVFVIPKFTLEPKTFAILARDEVAFRDAYADRPEALEALVRGSFKFGLSLKGETISVLSRANETVFSLSYDDKNPWPSPDKGSSLEIIDVRLDPNDALSWIESYEIGGTPGAVNSNAVAWR</sequence>
<gene>
    <name evidence="3" type="ORF">OMED0930_LOCUS3743</name>
</gene>
<feature type="signal peptide" evidence="1">
    <location>
        <begin position="1"/>
        <end position="23"/>
    </location>
</feature>
<dbReference type="EMBL" id="HBFO01005367">
    <property type="protein sequence ID" value="CAD8812649.1"/>
    <property type="molecule type" value="Transcribed_RNA"/>
</dbReference>
<evidence type="ECO:0000259" key="2">
    <source>
        <dbReference type="PROSITE" id="PS51841"/>
    </source>
</evidence>
<dbReference type="SUPFAM" id="SSF74853">
    <property type="entry name" value="Lamin A/C globular tail domain"/>
    <property type="match status" value="1"/>
</dbReference>
<feature type="chain" id="PRO_5031402522" description="LTD domain-containing protein" evidence="1">
    <location>
        <begin position="24"/>
        <end position="218"/>
    </location>
</feature>
<feature type="domain" description="LTD" evidence="2">
    <location>
        <begin position="27"/>
        <end position="193"/>
    </location>
</feature>
<reference evidence="3" key="1">
    <citation type="submission" date="2021-01" db="EMBL/GenBank/DDBJ databases">
        <authorList>
            <person name="Corre E."/>
            <person name="Pelletier E."/>
            <person name="Niang G."/>
            <person name="Scheremetjew M."/>
            <person name="Finn R."/>
            <person name="Kale V."/>
            <person name="Holt S."/>
            <person name="Cochrane G."/>
            <person name="Meng A."/>
            <person name="Brown T."/>
            <person name="Cohen L."/>
        </authorList>
    </citation>
    <scope>NUCLEOTIDE SEQUENCE</scope>
    <source>
        <strain evidence="3">Clade-D-RCC1621</strain>
    </source>
</reference>
<accession>A0A7S0Z6P8</accession>
<dbReference type="Gene3D" id="2.60.40.1260">
    <property type="entry name" value="Lamin Tail domain"/>
    <property type="match status" value="1"/>
</dbReference>